<dbReference type="PANTHER" id="PTHR30193">
    <property type="entry name" value="ABC TRANSPORTER PERMEASE PROTEIN"/>
    <property type="match status" value="1"/>
</dbReference>
<keyword evidence="6 7" id="KW-0472">Membrane</keyword>
<feature type="transmembrane region" description="Helical" evidence="7">
    <location>
        <begin position="163"/>
        <end position="189"/>
    </location>
</feature>
<keyword evidence="2 7" id="KW-0813">Transport</keyword>
<dbReference type="Gene3D" id="1.20.58.370">
    <property type="entry name" value="MalF N-terminal region-like"/>
    <property type="match status" value="1"/>
</dbReference>
<evidence type="ECO:0000256" key="6">
    <source>
        <dbReference type="ARBA" id="ARBA00023136"/>
    </source>
</evidence>
<keyword evidence="3" id="KW-1003">Cell membrane</keyword>
<dbReference type="InterPro" id="IPR035906">
    <property type="entry name" value="MetI-like_sf"/>
</dbReference>
<dbReference type="GO" id="GO:0055085">
    <property type="term" value="P:transmembrane transport"/>
    <property type="evidence" value="ECO:0007669"/>
    <property type="project" value="InterPro"/>
</dbReference>
<gene>
    <name evidence="9" type="primary">sugA_1</name>
    <name evidence="9" type="ORF">BEI61_01662</name>
</gene>
<sequence>MRKAKTSINQKRKLISILFILPTFLLLFLFIIVPILYGFKISFQNYNIAMPASTRTFCGLANYKSVLSNPDFRHSFSWTLEFVVIAVTGTVFLAMLLALALNSPKVKGFIGRLVKTAFILPMMLCPLIVANIWYIIFAPNYGLVNSTLSRIQMSTISFFGDTFWARFAVLSVEFWWGTPYVMIILLAALTTVPAELLESAALEGANKLQVFFHVTLPCISNFVVLVVSIRLMDALRMFDISYALTEGGPAKSTQTLAYFIYETGFKYLKVGEASAAAFLLFSMIIIITFLFLKITDKLVPTDL</sequence>
<dbReference type="GO" id="GO:0005886">
    <property type="term" value="C:plasma membrane"/>
    <property type="evidence" value="ECO:0007669"/>
    <property type="project" value="UniProtKB-SubCell"/>
</dbReference>
<evidence type="ECO:0000256" key="7">
    <source>
        <dbReference type="RuleBase" id="RU363032"/>
    </source>
</evidence>
<comment type="similarity">
    <text evidence="7">Belongs to the binding-protein-dependent transport system permease family.</text>
</comment>
<dbReference type="Proteomes" id="UP000094067">
    <property type="component" value="Unassembled WGS sequence"/>
</dbReference>
<dbReference type="InterPro" id="IPR035277">
    <property type="entry name" value="MalF_N"/>
</dbReference>
<comment type="subcellular location">
    <subcellularLocation>
        <location evidence="1 7">Cell membrane</location>
        <topology evidence="1 7">Multi-pass membrane protein</topology>
    </subcellularLocation>
</comment>
<reference evidence="9 10" key="1">
    <citation type="submission" date="2016-07" db="EMBL/GenBank/DDBJ databases">
        <title>Characterization of isolates of Eisenbergiella tayi derived from blood cultures, using whole genome sequencing.</title>
        <authorList>
            <person name="Burdz T."/>
            <person name="Wiebe D."/>
            <person name="Huynh C."/>
            <person name="Bernard K."/>
        </authorList>
    </citation>
    <scope>NUCLEOTIDE SEQUENCE [LARGE SCALE GENOMIC DNA]</scope>
    <source>
        <strain evidence="9 10">NML 110608</strain>
    </source>
</reference>
<dbReference type="PROSITE" id="PS50928">
    <property type="entry name" value="ABC_TM1"/>
    <property type="match status" value="1"/>
</dbReference>
<evidence type="ECO:0000313" key="10">
    <source>
        <dbReference type="Proteomes" id="UP000094067"/>
    </source>
</evidence>
<accession>A0A1E3AAJ3</accession>
<evidence type="ECO:0000313" key="9">
    <source>
        <dbReference type="EMBL" id="ODM05773.1"/>
    </source>
</evidence>
<name>A0A1E3AAJ3_9FIRM</name>
<keyword evidence="4 7" id="KW-0812">Transmembrane</keyword>
<dbReference type="Gene3D" id="1.10.3720.10">
    <property type="entry name" value="MetI-like"/>
    <property type="match status" value="1"/>
</dbReference>
<evidence type="ECO:0000256" key="5">
    <source>
        <dbReference type="ARBA" id="ARBA00022989"/>
    </source>
</evidence>
<evidence type="ECO:0000256" key="3">
    <source>
        <dbReference type="ARBA" id="ARBA00022475"/>
    </source>
</evidence>
<evidence type="ECO:0000256" key="1">
    <source>
        <dbReference type="ARBA" id="ARBA00004651"/>
    </source>
</evidence>
<feature type="transmembrane region" description="Helical" evidence="7">
    <location>
        <begin position="210"/>
        <end position="232"/>
    </location>
</feature>
<dbReference type="AlphaFoldDB" id="A0A1E3AAJ3"/>
<organism evidence="9 10">
    <name type="scientific">Eisenbergiella tayi</name>
    <dbReference type="NCBI Taxonomy" id="1432052"/>
    <lineage>
        <taxon>Bacteria</taxon>
        <taxon>Bacillati</taxon>
        <taxon>Bacillota</taxon>
        <taxon>Clostridia</taxon>
        <taxon>Lachnospirales</taxon>
        <taxon>Lachnospiraceae</taxon>
        <taxon>Eisenbergiella</taxon>
    </lineage>
</organism>
<keyword evidence="5 7" id="KW-1133">Transmembrane helix</keyword>
<feature type="transmembrane region" description="Helical" evidence="7">
    <location>
        <begin position="273"/>
        <end position="292"/>
    </location>
</feature>
<feature type="transmembrane region" description="Helical" evidence="7">
    <location>
        <begin position="14"/>
        <end position="37"/>
    </location>
</feature>
<evidence type="ECO:0000256" key="4">
    <source>
        <dbReference type="ARBA" id="ARBA00022692"/>
    </source>
</evidence>
<protein>
    <submittedName>
        <fullName evidence="9">Trehalose transport system permease protein SugA</fullName>
    </submittedName>
</protein>
<evidence type="ECO:0000259" key="8">
    <source>
        <dbReference type="PROSITE" id="PS50928"/>
    </source>
</evidence>
<dbReference type="EMBL" id="MCGH01000002">
    <property type="protein sequence ID" value="ODM05773.1"/>
    <property type="molecule type" value="Genomic_DNA"/>
</dbReference>
<dbReference type="InterPro" id="IPR051393">
    <property type="entry name" value="ABC_transporter_permease"/>
</dbReference>
<dbReference type="CDD" id="cd06261">
    <property type="entry name" value="TM_PBP2"/>
    <property type="match status" value="1"/>
</dbReference>
<feature type="transmembrane region" description="Helical" evidence="7">
    <location>
        <begin position="113"/>
        <end position="136"/>
    </location>
</feature>
<feature type="transmembrane region" description="Helical" evidence="7">
    <location>
        <begin position="82"/>
        <end position="101"/>
    </location>
</feature>
<comment type="caution">
    <text evidence="9">The sequence shown here is derived from an EMBL/GenBank/DDBJ whole genome shotgun (WGS) entry which is preliminary data.</text>
</comment>
<dbReference type="SUPFAM" id="SSF161098">
    <property type="entry name" value="MetI-like"/>
    <property type="match status" value="1"/>
</dbReference>
<dbReference type="InterPro" id="IPR000515">
    <property type="entry name" value="MetI-like"/>
</dbReference>
<dbReference type="RefSeq" id="WP_069151937.1">
    <property type="nucleotide sequence ID" value="NZ_DAWDRA010000306.1"/>
</dbReference>
<dbReference type="PANTHER" id="PTHR30193:SF37">
    <property type="entry name" value="INNER MEMBRANE ABC TRANSPORTER PERMEASE PROTEIN YCJO"/>
    <property type="match status" value="1"/>
</dbReference>
<proteinExistence type="inferred from homology"/>
<dbReference type="Pfam" id="PF00528">
    <property type="entry name" value="BPD_transp_1"/>
    <property type="match status" value="1"/>
</dbReference>
<evidence type="ECO:0000256" key="2">
    <source>
        <dbReference type="ARBA" id="ARBA00022448"/>
    </source>
</evidence>
<feature type="domain" description="ABC transmembrane type-1" evidence="8">
    <location>
        <begin position="76"/>
        <end position="291"/>
    </location>
</feature>